<protein>
    <submittedName>
        <fullName evidence="2">Uncharacterized protein</fullName>
    </submittedName>
</protein>
<feature type="compositionally biased region" description="Basic residues" evidence="1">
    <location>
        <begin position="92"/>
        <end position="101"/>
    </location>
</feature>
<dbReference type="AlphaFoldDB" id="A0A6M2EC25"/>
<organism evidence="2">
    <name type="scientific">Populus davidiana</name>
    <dbReference type="NCBI Taxonomy" id="266767"/>
    <lineage>
        <taxon>Eukaryota</taxon>
        <taxon>Viridiplantae</taxon>
        <taxon>Streptophyta</taxon>
        <taxon>Embryophyta</taxon>
        <taxon>Tracheophyta</taxon>
        <taxon>Spermatophyta</taxon>
        <taxon>Magnoliopsida</taxon>
        <taxon>eudicotyledons</taxon>
        <taxon>Gunneridae</taxon>
        <taxon>Pentapetalae</taxon>
        <taxon>rosids</taxon>
        <taxon>fabids</taxon>
        <taxon>Malpighiales</taxon>
        <taxon>Salicaceae</taxon>
        <taxon>Saliceae</taxon>
        <taxon>Populus</taxon>
    </lineage>
</organism>
<proteinExistence type="predicted"/>
<feature type="region of interest" description="Disordered" evidence="1">
    <location>
        <begin position="55"/>
        <end position="112"/>
    </location>
</feature>
<dbReference type="EMBL" id="GILB01002491">
    <property type="protein sequence ID" value="NUU82824.1"/>
    <property type="molecule type" value="Transcribed_RNA"/>
</dbReference>
<sequence length="112" mass="12625">MPLTSPVKNRSRPPLSSPVGLSIFLEKERTNQTGLHRNPPQQQSISFIANRQLVQTESEPPVATRHSGAHRSQFCPPPATPSIFNHLDNNTQRRRGTHKKKGLTEEDSRKQI</sequence>
<name>A0A6M2EC25_9ROSI</name>
<evidence type="ECO:0000256" key="1">
    <source>
        <dbReference type="SAM" id="MobiDB-lite"/>
    </source>
</evidence>
<accession>A0A6M2EC25</accession>
<reference evidence="2" key="1">
    <citation type="submission" date="2020-03" db="EMBL/GenBank/DDBJ databases">
        <authorList>
            <person name="Zhang R."/>
        </authorList>
    </citation>
    <scope>NUCLEOTIDE SEQUENCE</scope>
</reference>
<feature type="compositionally biased region" description="Basic and acidic residues" evidence="1">
    <location>
        <begin position="102"/>
        <end position="112"/>
    </location>
</feature>
<evidence type="ECO:0000313" key="2">
    <source>
        <dbReference type="EMBL" id="NUU82824.1"/>
    </source>
</evidence>